<organism evidence="2 3">
    <name type="scientific">Thalassococcus profundi</name>
    <dbReference type="NCBI Taxonomy" id="2282382"/>
    <lineage>
        <taxon>Bacteria</taxon>
        <taxon>Pseudomonadati</taxon>
        <taxon>Pseudomonadota</taxon>
        <taxon>Alphaproteobacteria</taxon>
        <taxon>Rhodobacterales</taxon>
        <taxon>Roseobacteraceae</taxon>
        <taxon>Thalassococcus</taxon>
    </lineage>
</organism>
<evidence type="ECO:0000313" key="2">
    <source>
        <dbReference type="EMBL" id="RDD68171.1"/>
    </source>
</evidence>
<keyword evidence="1" id="KW-0732">Signal</keyword>
<comment type="caution">
    <text evidence="2">The sequence shown here is derived from an EMBL/GenBank/DDBJ whole genome shotgun (WGS) entry which is preliminary data.</text>
</comment>
<keyword evidence="3" id="KW-1185">Reference proteome</keyword>
<name>A0A369TSB9_9RHOB</name>
<dbReference type="RefSeq" id="WP_114509150.1">
    <property type="nucleotide sequence ID" value="NZ_QPMK01000001.1"/>
</dbReference>
<gene>
    <name evidence="2" type="ORF">DU478_01495</name>
</gene>
<dbReference type="Proteomes" id="UP000253977">
    <property type="component" value="Unassembled WGS sequence"/>
</dbReference>
<feature type="chain" id="PRO_5016853247" evidence="1">
    <location>
        <begin position="24"/>
        <end position="119"/>
    </location>
</feature>
<proteinExistence type="predicted"/>
<protein>
    <submittedName>
        <fullName evidence="2">Uncharacterized protein</fullName>
    </submittedName>
</protein>
<dbReference type="OrthoDB" id="7859688at2"/>
<sequence length="119" mass="12122">MTFAAKIAAPVLAALSLATVAQAEEVVLAAPGAGATLHEGGIDMSVYTRETDDSALELTAIYTPRISAYAPAHLRMALNEGDAVSFGLPGAPGVTYSFARSAQGVTVRADETAVQLASN</sequence>
<feature type="signal peptide" evidence="1">
    <location>
        <begin position="1"/>
        <end position="23"/>
    </location>
</feature>
<dbReference type="AlphaFoldDB" id="A0A369TSB9"/>
<accession>A0A369TSB9</accession>
<evidence type="ECO:0000313" key="3">
    <source>
        <dbReference type="Proteomes" id="UP000253977"/>
    </source>
</evidence>
<dbReference type="EMBL" id="QPMK01000001">
    <property type="protein sequence ID" value="RDD68171.1"/>
    <property type="molecule type" value="Genomic_DNA"/>
</dbReference>
<reference evidence="2 3" key="1">
    <citation type="submission" date="2018-07" db="EMBL/GenBank/DDBJ databases">
        <title>Thalassococcus profundi sp. nov., a marine bacterium isolated from deep seawater of Okinawa Trough.</title>
        <authorList>
            <person name="Yu M."/>
        </authorList>
    </citation>
    <scope>NUCLEOTIDE SEQUENCE [LARGE SCALE GENOMIC DNA]</scope>
    <source>
        <strain evidence="2 3">WRAS1</strain>
    </source>
</reference>
<evidence type="ECO:0000256" key="1">
    <source>
        <dbReference type="SAM" id="SignalP"/>
    </source>
</evidence>